<reference evidence="1" key="1">
    <citation type="submission" date="2021-03" db="EMBL/GenBank/DDBJ databases">
        <authorList>
            <person name="Tagirdzhanova G."/>
        </authorList>
    </citation>
    <scope>NUCLEOTIDE SEQUENCE</scope>
</reference>
<comment type="caution">
    <text evidence="1">The sequence shown here is derived from an EMBL/GenBank/DDBJ whole genome shotgun (WGS) entry which is preliminary data.</text>
</comment>
<keyword evidence="2" id="KW-1185">Reference proteome</keyword>
<proteinExistence type="predicted"/>
<dbReference type="Proteomes" id="UP000664534">
    <property type="component" value="Unassembled WGS sequence"/>
</dbReference>
<gene>
    <name evidence="1" type="ORF">IMSHALPRED_003070</name>
</gene>
<accession>A0A8H3J6T8</accession>
<dbReference type="Pfam" id="PF08192">
    <property type="entry name" value="Peptidase_S64"/>
    <property type="match status" value="1"/>
</dbReference>
<name>A0A8H3J6T8_9LECA</name>
<dbReference type="EMBL" id="CAJPDT010000160">
    <property type="protein sequence ID" value="CAF9941871.1"/>
    <property type="molecule type" value="Genomic_DNA"/>
</dbReference>
<evidence type="ECO:0000313" key="1">
    <source>
        <dbReference type="EMBL" id="CAF9941871.1"/>
    </source>
</evidence>
<evidence type="ECO:0000313" key="2">
    <source>
        <dbReference type="Proteomes" id="UP000664534"/>
    </source>
</evidence>
<dbReference type="InterPro" id="IPR012985">
    <property type="entry name" value="Peptidase_S64_Ssy5"/>
</dbReference>
<sequence>MFSSYTSCEGQRVFKLGRTTRFTKGVIRPVNIIVSIEQRNGKRRVIEETGIKGQMSHPSSTFNEDGDSGAWIFDEVNVLFRHLVKYDLLQAAKAGADTGNEMLQIYHVFSVDEVLKSDTTIKFTKQGLSRLLKPGTDDSTLAEGHWTILRAIVLHGNSDIV</sequence>
<organism evidence="1 2">
    <name type="scientific">Imshaugia aleurites</name>
    <dbReference type="NCBI Taxonomy" id="172621"/>
    <lineage>
        <taxon>Eukaryota</taxon>
        <taxon>Fungi</taxon>
        <taxon>Dikarya</taxon>
        <taxon>Ascomycota</taxon>
        <taxon>Pezizomycotina</taxon>
        <taxon>Lecanoromycetes</taxon>
        <taxon>OSLEUM clade</taxon>
        <taxon>Lecanoromycetidae</taxon>
        <taxon>Lecanorales</taxon>
        <taxon>Lecanorineae</taxon>
        <taxon>Parmeliaceae</taxon>
        <taxon>Imshaugia</taxon>
    </lineage>
</organism>
<protein>
    <submittedName>
        <fullName evidence="1">Uncharacterized protein</fullName>
    </submittedName>
</protein>
<dbReference type="AlphaFoldDB" id="A0A8H3J6T8"/>